<dbReference type="EMBL" id="MRBL01000046">
    <property type="protein sequence ID" value="OMI24555.1"/>
    <property type="molecule type" value="Genomic_DNA"/>
</dbReference>
<gene>
    <name evidence="10" type="ORF">BTA31_22005</name>
</gene>
<proteinExistence type="inferred from homology"/>
<dbReference type="Gene3D" id="3.30.559.10">
    <property type="entry name" value="Chloramphenicol acetyltransferase-like domain"/>
    <property type="match status" value="1"/>
</dbReference>
<organism evidence="10 11">
    <name type="scientific">Bacillus haynesii</name>
    <dbReference type="NCBI Taxonomy" id="1925021"/>
    <lineage>
        <taxon>Bacteria</taxon>
        <taxon>Bacillati</taxon>
        <taxon>Bacillota</taxon>
        <taxon>Bacilli</taxon>
        <taxon>Bacillales</taxon>
        <taxon>Bacillaceae</taxon>
        <taxon>Bacillus</taxon>
    </lineage>
</organism>
<dbReference type="Pfam" id="PF00198">
    <property type="entry name" value="2-oxoacid_dh"/>
    <property type="match status" value="1"/>
</dbReference>
<dbReference type="Pfam" id="PF00364">
    <property type="entry name" value="Biotin_lipoyl"/>
    <property type="match status" value="1"/>
</dbReference>
<reference evidence="10 11" key="1">
    <citation type="submission" date="2016-12" db="EMBL/GenBank/DDBJ databases">
        <title>Bacillus phylogenomics.</title>
        <authorList>
            <person name="Dunlap C."/>
        </authorList>
    </citation>
    <scope>NUCLEOTIDE SEQUENCE [LARGE SCALE GENOMIC DNA]</scope>
    <source>
        <strain evidence="10 11">NRRL B-41327</strain>
    </source>
</reference>
<dbReference type="RefSeq" id="WP_076794251.1">
    <property type="nucleotide sequence ID" value="NZ_MRBL01000046.1"/>
</dbReference>
<dbReference type="Gene3D" id="4.10.320.10">
    <property type="entry name" value="E3-binding domain"/>
    <property type="match status" value="1"/>
</dbReference>
<evidence type="ECO:0000256" key="1">
    <source>
        <dbReference type="ARBA" id="ARBA00001938"/>
    </source>
</evidence>
<evidence type="ECO:0000256" key="4">
    <source>
        <dbReference type="ARBA" id="ARBA00022823"/>
    </source>
</evidence>
<evidence type="ECO:0000256" key="2">
    <source>
        <dbReference type="ARBA" id="ARBA00007317"/>
    </source>
</evidence>
<evidence type="ECO:0000256" key="3">
    <source>
        <dbReference type="ARBA" id="ARBA00022679"/>
    </source>
</evidence>
<dbReference type="Proteomes" id="UP000187046">
    <property type="component" value="Unassembled WGS sequence"/>
</dbReference>
<dbReference type="InterPro" id="IPR004167">
    <property type="entry name" value="PSBD"/>
</dbReference>
<dbReference type="Gene3D" id="2.40.50.100">
    <property type="match status" value="1"/>
</dbReference>
<feature type="region of interest" description="Disordered" evidence="7">
    <location>
        <begin position="86"/>
        <end position="121"/>
    </location>
</feature>
<dbReference type="EC" id="2.3.1.-" evidence="6"/>
<evidence type="ECO:0000259" key="9">
    <source>
        <dbReference type="PROSITE" id="PS51826"/>
    </source>
</evidence>
<evidence type="ECO:0000313" key="10">
    <source>
        <dbReference type="EMBL" id="OMI24555.1"/>
    </source>
</evidence>
<evidence type="ECO:0000256" key="5">
    <source>
        <dbReference type="ARBA" id="ARBA00023315"/>
    </source>
</evidence>
<keyword evidence="3 6" id="KW-0808">Transferase</keyword>
<dbReference type="InterPro" id="IPR011053">
    <property type="entry name" value="Single_hybrid_motif"/>
</dbReference>
<comment type="caution">
    <text evidence="10">The sequence shown here is derived from an EMBL/GenBank/DDBJ whole genome shotgun (WGS) entry which is preliminary data.</text>
</comment>
<feature type="domain" description="Peripheral subunit-binding (PSBD)" evidence="9">
    <location>
        <begin position="126"/>
        <end position="163"/>
    </location>
</feature>
<keyword evidence="4 6" id="KW-0450">Lipoyl</keyword>
<dbReference type="CDD" id="cd06849">
    <property type="entry name" value="lipoyl_domain"/>
    <property type="match status" value="1"/>
</dbReference>
<dbReference type="PROSITE" id="PS50968">
    <property type="entry name" value="BIOTINYL_LIPOYL"/>
    <property type="match status" value="1"/>
</dbReference>
<keyword evidence="5 6" id="KW-0012">Acyltransferase</keyword>
<evidence type="ECO:0000259" key="8">
    <source>
        <dbReference type="PROSITE" id="PS50968"/>
    </source>
</evidence>
<dbReference type="PROSITE" id="PS00189">
    <property type="entry name" value="LIPOYL"/>
    <property type="match status" value="1"/>
</dbReference>
<evidence type="ECO:0000256" key="6">
    <source>
        <dbReference type="RuleBase" id="RU003423"/>
    </source>
</evidence>
<comment type="cofactor">
    <cofactor evidence="1 6">
        <name>(R)-lipoate</name>
        <dbReference type="ChEBI" id="CHEBI:83088"/>
    </cofactor>
</comment>
<dbReference type="SUPFAM" id="SSF47005">
    <property type="entry name" value="Peripheral subunit-binding domain of 2-oxo acid dehydrogenase complex"/>
    <property type="match status" value="1"/>
</dbReference>
<sequence length="363" mass="39063">MAFEFKLPDIGEGIHEGEIVKWFVKPNDEVNEDDVLAEVQNDKAVVEIPSPVKGKVLELKVEEGTVATVGQTIITFDAPGYEDLQFKGSESGEAKAEEAEKQETDAPAEAAEANEQADADPNKRVIAMPSVRKYAREKGVDIVNVSGSGKNGRVLKEDIDSFLNGGTAGDAQAAQAEEKAEPAAQQPAAAVQVPEGELPETREKMSGIRKAIAKAMVNSKHTAPHVTLMDEVDVTNLVAHRKQFKQVAADQGIKLTYLPYVVKALTSALKKYPVLNTSIDDNTDEVIQKHYYNIGIAADTEKGLLVPVVKNADRKAVFEISNEINELATKARDGKLAPAEMKGASCTITNIGSAGGQWFTPVI</sequence>
<dbReference type="InterPro" id="IPR003016">
    <property type="entry name" value="2-oxoA_DH_lipoyl-BS"/>
</dbReference>
<dbReference type="InterPro" id="IPR023213">
    <property type="entry name" value="CAT-like_dom_sf"/>
</dbReference>
<dbReference type="SUPFAM" id="SSF52777">
    <property type="entry name" value="CoA-dependent acyltransferases"/>
    <property type="match status" value="1"/>
</dbReference>
<dbReference type="PANTHER" id="PTHR43178">
    <property type="entry name" value="DIHYDROLIPOAMIDE ACETYLTRANSFERASE COMPONENT OF PYRUVATE DEHYDROGENASE COMPLEX"/>
    <property type="match status" value="1"/>
</dbReference>
<comment type="similarity">
    <text evidence="2 6">Belongs to the 2-oxoacid dehydrogenase family.</text>
</comment>
<dbReference type="InterPro" id="IPR000089">
    <property type="entry name" value="Biotin_lipoyl"/>
</dbReference>
<evidence type="ECO:0000256" key="7">
    <source>
        <dbReference type="SAM" id="MobiDB-lite"/>
    </source>
</evidence>
<evidence type="ECO:0000313" key="11">
    <source>
        <dbReference type="Proteomes" id="UP000187046"/>
    </source>
</evidence>
<feature type="compositionally biased region" description="Basic and acidic residues" evidence="7">
    <location>
        <begin position="90"/>
        <end position="104"/>
    </location>
</feature>
<accession>A0ABX3I1E3</accession>
<protein>
    <recommendedName>
        <fullName evidence="6">Dihydrolipoamide acetyltransferase component of pyruvate dehydrogenase complex</fullName>
        <ecNumber evidence="6">2.3.1.-</ecNumber>
    </recommendedName>
</protein>
<dbReference type="InterPro" id="IPR036625">
    <property type="entry name" value="E3-bd_dom_sf"/>
</dbReference>
<feature type="non-terminal residue" evidence="10">
    <location>
        <position position="363"/>
    </location>
</feature>
<dbReference type="PROSITE" id="PS51826">
    <property type="entry name" value="PSBD"/>
    <property type="match status" value="1"/>
</dbReference>
<dbReference type="SUPFAM" id="SSF51230">
    <property type="entry name" value="Single hybrid motif"/>
    <property type="match status" value="1"/>
</dbReference>
<dbReference type="PANTHER" id="PTHR43178:SF5">
    <property type="entry name" value="LIPOAMIDE ACYLTRANSFERASE COMPONENT OF BRANCHED-CHAIN ALPHA-KETO ACID DEHYDROGENASE COMPLEX, MITOCHONDRIAL"/>
    <property type="match status" value="1"/>
</dbReference>
<dbReference type="InterPro" id="IPR001078">
    <property type="entry name" value="2-oxoacid_DH_actylTfrase"/>
</dbReference>
<name>A0ABX3I1E3_9BACI</name>
<dbReference type="Pfam" id="PF02817">
    <property type="entry name" value="E3_binding"/>
    <property type="match status" value="1"/>
</dbReference>
<feature type="region of interest" description="Disordered" evidence="7">
    <location>
        <begin position="166"/>
        <end position="200"/>
    </location>
</feature>
<feature type="compositionally biased region" description="Low complexity" evidence="7">
    <location>
        <begin position="105"/>
        <end position="116"/>
    </location>
</feature>
<keyword evidence="11" id="KW-1185">Reference proteome</keyword>
<dbReference type="InterPro" id="IPR050743">
    <property type="entry name" value="2-oxoacid_DH_E2_comp"/>
</dbReference>
<feature type="domain" description="Lipoyl-binding" evidence="8">
    <location>
        <begin position="2"/>
        <end position="77"/>
    </location>
</feature>
<feature type="compositionally biased region" description="Low complexity" evidence="7">
    <location>
        <begin position="182"/>
        <end position="195"/>
    </location>
</feature>